<keyword evidence="3" id="KW-1185">Reference proteome</keyword>
<feature type="compositionally biased region" description="Basic and acidic residues" evidence="1">
    <location>
        <begin position="100"/>
        <end position="128"/>
    </location>
</feature>
<comment type="caution">
    <text evidence="2">The sequence shown here is derived from an EMBL/GenBank/DDBJ whole genome shotgun (WGS) entry which is preliminary data.</text>
</comment>
<evidence type="ECO:0000256" key="1">
    <source>
        <dbReference type="SAM" id="MobiDB-lite"/>
    </source>
</evidence>
<evidence type="ECO:0000313" key="2">
    <source>
        <dbReference type="EMBL" id="OZG62983.1"/>
    </source>
</evidence>
<sequence length="258" mass="28242">MESVEPENRWMAVRTGRCWLIGAVVIFGRLPAPRVVLILRVVAGSLGRFSGPFGRFPNCSGGRVIVIPQFTHPKNVGISMFLYYATDIGNRPSGRKTARRIREPPEHQKPPEHLRNRPRGQEPPENRMNRPKASPYCRDPTGSPGWLENKAIEADAVVQVDAVGGGTRASKRQWGVRIRNPHAPLHGRCLMRVLSSAPRAPTGQLCTTWKMCATSAHGASETKLSQLHAKSRPVSSSRICAPHCGSTSNSGISKCTMA</sequence>
<organism evidence="2 3">
    <name type="scientific">Bifidobacterium lemurum</name>
    <dbReference type="NCBI Taxonomy" id="1603886"/>
    <lineage>
        <taxon>Bacteria</taxon>
        <taxon>Bacillati</taxon>
        <taxon>Actinomycetota</taxon>
        <taxon>Actinomycetes</taxon>
        <taxon>Bifidobacteriales</taxon>
        <taxon>Bifidobacteriaceae</taxon>
        <taxon>Bifidobacterium</taxon>
    </lineage>
</organism>
<name>A0A261FVL6_9BIFI</name>
<evidence type="ECO:0000313" key="3">
    <source>
        <dbReference type="Proteomes" id="UP000216352"/>
    </source>
</evidence>
<proteinExistence type="predicted"/>
<protein>
    <submittedName>
        <fullName evidence="2">Uncharacterized protein</fullName>
    </submittedName>
</protein>
<dbReference type="EMBL" id="MWWX01000002">
    <property type="protein sequence ID" value="OZG62983.1"/>
    <property type="molecule type" value="Genomic_DNA"/>
</dbReference>
<accession>A0A261FVL6</accession>
<gene>
    <name evidence="2" type="ORF">BLEM_0248</name>
</gene>
<feature type="region of interest" description="Disordered" evidence="1">
    <location>
        <begin position="92"/>
        <end position="144"/>
    </location>
</feature>
<dbReference type="Proteomes" id="UP000216352">
    <property type="component" value="Unassembled WGS sequence"/>
</dbReference>
<dbReference type="AlphaFoldDB" id="A0A261FVL6"/>
<reference evidence="2 3" key="1">
    <citation type="journal article" date="2017" name="BMC Genomics">
        <title>Comparative genomic and phylogenomic analyses of the Bifidobacteriaceae family.</title>
        <authorList>
            <person name="Lugli G.A."/>
            <person name="Milani C."/>
            <person name="Turroni F."/>
            <person name="Duranti S."/>
            <person name="Mancabelli L."/>
            <person name="Mangifesta M."/>
            <person name="Ferrario C."/>
            <person name="Modesto M."/>
            <person name="Mattarelli P."/>
            <person name="Jiri K."/>
            <person name="van Sinderen D."/>
            <person name="Ventura M."/>
        </authorList>
    </citation>
    <scope>NUCLEOTIDE SEQUENCE [LARGE SCALE GENOMIC DNA]</scope>
    <source>
        <strain evidence="2 3">DSM 28807</strain>
    </source>
</reference>